<dbReference type="InterPro" id="IPR045023">
    <property type="entry name" value="FATA/B"/>
</dbReference>
<dbReference type="InterPro" id="IPR049427">
    <property type="entry name" value="Acyl-ACP_TE_C"/>
</dbReference>
<dbReference type="PANTHER" id="PTHR31727">
    <property type="entry name" value="OLEOYL-ACYL CARRIER PROTEIN THIOESTERASE 1, CHLOROPLASTIC"/>
    <property type="match status" value="1"/>
</dbReference>
<evidence type="ECO:0000313" key="10">
    <source>
        <dbReference type="EMBL" id="RDY23366.1"/>
    </source>
</evidence>
<dbReference type="CDD" id="cd00586">
    <property type="entry name" value="4HBT"/>
    <property type="match status" value="1"/>
</dbReference>
<dbReference type="EMBL" id="NOJZ02000013">
    <property type="protein sequence ID" value="RDY23366.1"/>
    <property type="molecule type" value="Genomic_DNA"/>
</dbReference>
<evidence type="ECO:0000256" key="2">
    <source>
        <dbReference type="ARBA" id="ARBA00022516"/>
    </source>
</evidence>
<dbReference type="RefSeq" id="WP_095406640.1">
    <property type="nucleotide sequence ID" value="NZ_NOJZ02000013.1"/>
</dbReference>
<feature type="domain" description="Acyl-ACP thioesterase-like C-terminal" evidence="9">
    <location>
        <begin position="154"/>
        <end position="247"/>
    </location>
</feature>
<evidence type="ECO:0000259" key="9">
    <source>
        <dbReference type="Pfam" id="PF20791"/>
    </source>
</evidence>
<evidence type="ECO:0000256" key="5">
    <source>
        <dbReference type="ARBA" id="ARBA00022946"/>
    </source>
</evidence>
<evidence type="ECO:0000256" key="3">
    <source>
        <dbReference type="ARBA" id="ARBA00022801"/>
    </source>
</evidence>
<dbReference type="Proteomes" id="UP000243494">
    <property type="component" value="Unassembled WGS sequence"/>
</dbReference>
<dbReference type="OrthoDB" id="9801517at2"/>
<dbReference type="InterPro" id="IPR002864">
    <property type="entry name" value="Acyl-ACP_thioesterase_NHD"/>
</dbReference>
<protein>
    <submittedName>
        <fullName evidence="10">Acyl-ACP thioesterase</fullName>
    </submittedName>
</protein>
<dbReference type="Pfam" id="PF20791">
    <property type="entry name" value="Acyl-ACP_TE_C"/>
    <property type="match status" value="1"/>
</dbReference>
<dbReference type="AlphaFoldDB" id="A0A371ISA7"/>
<dbReference type="GO" id="GO:0000036">
    <property type="term" value="F:acyl carrier activity"/>
    <property type="evidence" value="ECO:0007669"/>
    <property type="project" value="TreeGrafter"/>
</dbReference>
<feature type="domain" description="Acyl-ACP thioesterase N-terminal hotdog" evidence="8">
    <location>
        <begin position="3"/>
        <end position="131"/>
    </location>
</feature>
<keyword evidence="5" id="KW-0809">Transit peptide</keyword>
<sequence length="257" mass="30590">MKKKYEKKYEVTYRDADARQECHLTSYMDFMADCGMSQENNLGFSFFDLIDNNQTWVLYDYNINVYKYAKYRDVLKIVTYVDSIKKFYAVRNFKVYNDKNELIVEGKTVAFLIDTIKRKTIMIPQEYYEAYGVDIKTGGVSRTKFKISKLENIDYEKNFNVRYIDIDINSHVGNVKYVSWIMETMPIDIIKNYRVSHLKIKYEIEIPYGSDVKAQTEIRQEEENLIAIHQILKDGEVVAFLESNWTKYNVNLEINKR</sequence>
<dbReference type="InterPro" id="IPR029069">
    <property type="entry name" value="HotDog_dom_sf"/>
</dbReference>
<keyword evidence="11" id="KW-1185">Reference proteome</keyword>
<accession>A0A371ISA7</accession>
<dbReference type="Pfam" id="PF01643">
    <property type="entry name" value="Acyl-ACP_TE"/>
    <property type="match status" value="1"/>
</dbReference>
<evidence type="ECO:0000259" key="8">
    <source>
        <dbReference type="Pfam" id="PF01643"/>
    </source>
</evidence>
<keyword evidence="6" id="KW-0443">Lipid metabolism</keyword>
<keyword evidence="7" id="KW-0275">Fatty acid biosynthesis</keyword>
<comment type="similarity">
    <text evidence="1">Belongs to the acyl-ACP thioesterase family.</text>
</comment>
<comment type="caution">
    <text evidence="10">The sequence shown here is derived from an EMBL/GenBank/DDBJ whole genome shotgun (WGS) entry which is preliminary data.</text>
</comment>
<keyword evidence="4" id="KW-0276">Fatty acid metabolism</keyword>
<gene>
    <name evidence="10" type="ORF">CHF27_008355</name>
</gene>
<proteinExistence type="inferred from homology"/>
<reference evidence="10 11" key="1">
    <citation type="journal article" date="2017" name="Genome Announc.">
        <title>Draft Genome Sequence of Romboutsia maritimum sp. nov. Strain CCRI-22766(T), Isolated from Coastal Estuarine Mud.</title>
        <authorList>
            <person name="Maheux A.F."/>
            <person name="Boudreau D.K."/>
            <person name="Berube E."/>
            <person name="Boissinot M."/>
            <person name="Raymond F."/>
            <person name="Brodeur S."/>
            <person name="Corbeil J."/>
            <person name="Brightwell G."/>
            <person name="Broda D."/>
            <person name="Omar R.F."/>
            <person name="Bergeron M.G."/>
        </authorList>
    </citation>
    <scope>NUCLEOTIDE SEQUENCE [LARGE SCALE GENOMIC DNA]</scope>
    <source>
        <strain evidence="10 11">CCRI-22766</strain>
    </source>
</reference>
<dbReference type="SUPFAM" id="SSF54637">
    <property type="entry name" value="Thioesterase/thiol ester dehydrase-isomerase"/>
    <property type="match status" value="2"/>
</dbReference>
<name>A0A371ISA7_9FIRM</name>
<dbReference type="GO" id="GO:0016297">
    <property type="term" value="F:fatty acyl-[ACP] hydrolase activity"/>
    <property type="evidence" value="ECO:0007669"/>
    <property type="project" value="InterPro"/>
</dbReference>
<organism evidence="10 11">
    <name type="scientific">Romboutsia maritimum</name>
    <dbReference type="NCBI Taxonomy" id="2020948"/>
    <lineage>
        <taxon>Bacteria</taxon>
        <taxon>Bacillati</taxon>
        <taxon>Bacillota</taxon>
        <taxon>Clostridia</taxon>
        <taxon>Peptostreptococcales</taxon>
        <taxon>Peptostreptococcaceae</taxon>
        <taxon>Romboutsia</taxon>
    </lineage>
</organism>
<dbReference type="PANTHER" id="PTHR31727:SF6">
    <property type="entry name" value="OLEOYL-ACYL CARRIER PROTEIN THIOESTERASE 1, CHLOROPLASTIC"/>
    <property type="match status" value="1"/>
</dbReference>
<dbReference type="Gene3D" id="3.10.129.10">
    <property type="entry name" value="Hotdog Thioesterase"/>
    <property type="match status" value="1"/>
</dbReference>
<evidence type="ECO:0000256" key="6">
    <source>
        <dbReference type="ARBA" id="ARBA00023098"/>
    </source>
</evidence>
<evidence type="ECO:0000256" key="1">
    <source>
        <dbReference type="ARBA" id="ARBA00006500"/>
    </source>
</evidence>
<evidence type="ECO:0000313" key="11">
    <source>
        <dbReference type="Proteomes" id="UP000243494"/>
    </source>
</evidence>
<keyword evidence="2" id="KW-0444">Lipid biosynthesis</keyword>
<evidence type="ECO:0000256" key="7">
    <source>
        <dbReference type="ARBA" id="ARBA00023160"/>
    </source>
</evidence>
<keyword evidence="3" id="KW-0378">Hydrolase</keyword>
<evidence type="ECO:0000256" key="4">
    <source>
        <dbReference type="ARBA" id="ARBA00022832"/>
    </source>
</evidence>